<dbReference type="Pfam" id="PF13768">
    <property type="entry name" value="VWA_3"/>
    <property type="match status" value="1"/>
</dbReference>
<comment type="caution">
    <text evidence="2">The sequence shown here is derived from an EMBL/GenBank/DDBJ whole genome shotgun (WGS) entry which is preliminary data.</text>
</comment>
<protein>
    <recommendedName>
        <fullName evidence="1">VWFA domain-containing protein</fullName>
    </recommendedName>
</protein>
<sequence length="283" mass="30943">LTERDAFALGLFHTTTRWFAKKLRLADAETVERAVRFLMESKDSGGTNLGVALEQALDINVLEDERARHLLVVTDAQVTDAGRVLRLASVEARRKHRRRISVLCIDAAPNAFLANELAERGGGVARFLTSAPEEEDITTALDEVLADWAEPVLADLRLGVDRSPVEGAGRQVLKSDRAGWGLVDLGDLAWGRAIWVAGRIPRGEGGTLSFSVATRDGQEVAACRLHLTGERNERPALKALFGARRVLGLEFLINSGYDQEALREQLERLGYEPEKALGGRAGK</sequence>
<feature type="non-terminal residue" evidence="2">
    <location>
        <position position="1"/>
    </location>
</feature>
<name>X1SJQ3_9ZZZZ</name>
<dbReference type="Gene3D" id="3.40.50.410">
    <property type="entry name" value="von Willebrand factor, type A domain"/>
    <property type="match status" value="1"/>
</dbReference>
<dbReference type="EMBL" id="BARW01016628">
    <property type="protein sequence ID" value="GAI93277.1"/>
    <property type="molecule type" value="Genomic_DNA"/>
</dbReference>
<evidence type="ECO:0000259" key="1">
    <source>
        <dbReference type="Pfam" id="PF13768"/>
    </source>
</evidence>
<dbReference type="PANTHER" id="PTHR45737:SF6">
    <property type="entry name" value="VON WILLEBRAND FACTOR A DOMAIN-CONTAINING PROTEIN 5A"/>
    <property type="match status" value="1"/>
</dbReference>
<dbReference type="InterPro" id="IPR036465">
    <property type="entry name" value="vWFA_dom_sf"/>
</dbReference>
<gene>
    <name evidence="2" type="ORF">S12H4_28907</name>
</gene>
<accession>X1SJQ3</accession>
<dbReference type="PANTHER" id="PTHR45737">
    <property type="entry name" value="VON WILLEBRAND FACTOR A DOMAIN-CONTAINING PROTEIN 5A"/>
    <property type="match status" value="1"/>
</dbReference>
<dbReference type="AlphaFoldDB" id="X1SJQ3"/>
<proteinExistence type="predicted"/>
<organism evidence="2">
    <name type="scientific">marine sediment metagenome</name>
    <dbReference type="NCBI Taxonomy" id="412755"/>
    <lineage>
        <taxon>unclassified sequences</taxon>
        <taxon>metagenomes</taxon>
        <taxon>ecological metagenomes</taxon>
    </lineage>
</organism>
<feature type="non-terminal residue" evidence="2">
    <location>
        <position position="283"/>
    </location>
</feature>
<evidence type="ECO:0000313" key="2">
    <source>
        <dbReference type="EMBL" id="GAI93277.1"/>
    </source>
</evidence>
<reference evidence="2" key="1">
    <citation type="journal article" date="2014" name="Front. Microbiol.">
        <title>High frequency of phylogenetically diverse reductive dehalogenase-homologous genes in deep subseafloor sedimentary metagenomes.</title>
        <authorList>
            <person name="Kawai M."/>
            <person name="Futagami T."/>
            <person name="Toyoda A."/>
            <person name="Takaki Y."/>
            <person name="Nishi S."/>
            <person name="Hori S."/>
            <person name="Arai W."/>
            <person name="Tsubouchi T."/>
            <person name="Morono Y."/>
            <person name="Uchiyama I."/>
            <person name="Ito T."/>
            <person name="Fujiyama A."/>
            <person name="Inagaki F."/>
            <person name="Takami H."/>
        </authorList>
    </citation>
    <scope>NUCLEOTIDE SEQUENCE</scope>
    <source>
        <strain evidence="2">Expedition CK06-06</strain>
    </source>
</reference>
<dbReference type="InterPro" id="IPR002035">
    <property type="entry name" value="VWF_A"/>
</dbReference>
<dbReference type="SUPFAM" id="SSF53300">
    <property type="entry name" value="vWA-like"/>
    <property type="match status" value="1"/>
</dbReference>
<feature type="domain" description="VWFA" evidence="1">
    <location>
        <begin position="1"/>
        <end position="127"/>
    </location>
</feature>